<gene>
    <name evidence="2" type="ORF">DFR57_107141</name>
</gene>
<dbReference type="Proteomes" id="UP000252585">
    <property type="component" value="Unassembled WGS sequence"/>
</dbReference>
<feature type="domain" description="Calcineurin-like phosphoesterase" evidence="1">
    <location>
        <begin position="1"/>
        <end position="196"/>
    </location>
</feature>
<dbReference type="PANTHER" id="PTHR42850">
    <property type="entry name" value="METALLOPHOSPHOESTERASE"/>
    <property type="match status" value="1"/>
</dbReference>
<dbReference type="RefSeq" id="WP_114352970.1">
    <property type="nucleotide sequence ID" value="NZ_QPJJ01000007.1"/>
</dbReference>
<dbReference type="PANTHER" id="PTHR42850:SF7">
    <property type="entry name" value="BIS(5'-NUCLEOSYL)-TETRAPHOSPHATASE PRPE [ASYMMETRICAL]"/>
    <property type="match status" value="1"/>
</dbReference>
<keyword evidence="3" id="KW-1185">Reference proteome</keyword>
<reference evidence="2 3" key="1">
    <citation type="submission" date="2018-07" db="EMBL/GenBank/DDBJ databases">
        <title>Genomic Encyclopedia of Type Strains, Phase IV (KMG-IV): sequencing the most valuable type-strain genomes for metagenomic binning, comparative biology and taxonomic classification.</title>
        <authorList>
            <person name="Goeker M."/>
        </authorList>
    </citation>
    <scope>NUCLEOTIDE SEQUENCE [LARGE SCALE GENOMIC DNA]</scope>
    <source>
        <strain evidence="2 3">DSM 27696</strain>
    </source>
</reference>
<evidence type="ECO:0000259" key="1">
    <source>
        <dbReference type="Pfam" id="PF00149"/>
    </source>
</evidence>
<dbReference type="CDD" id="cd07423">
    <property type="entry name" value="MPP_Prp_like"/>
    <property type="match status" value="1"/>
</dbReference>
<organism evidence="2 3">
    <name type="scientific">Saliterribacillus persicus</name>
    <dbReference type="NCBI Taxonomy" id="930114"/>
    <lineage>
        <taxon>Bacteria</taxon>
        <taxon>Bacillati</taxon>
        <taxon>Bacillota</taxon>
        <taxon>Bacilli</taxon>
        <taxon>Bacillales</taxon>
        <taxon>Bacillaceae</taxon>
        <taxon>Saliterribacillus</taxon>
    </lineage>
</organism>
<dbReference type="Gene3D" id="3.60.21.10">
    <property type="match status" value="1"/>
</dbReference>
<dbReference type="InterPro" id="IPR029052">
    <property type="entry name" value="Metallo-depent_PP-like"/>
</dbReference>
<dbReference type="AlphaFoldDB" id="A0A368XP11"/>
<name>A0A368XP11_9BACI</name>
<dbReference type="GO" id="GO:0016791">
    <property type="term" value="F:phosphatase activity"/>
    <property type="evidence" value="ECO:0007669"/>
    <property type="project" value="TreeGrafter"/>
</dbReference>
<evidence type="ECO:0000313" key="2">
    <source>
        <dbReference type="EMBL" id="RCW69752.1"/>
    </source>
</evidence>
<dbReference type="PRINTS" id="PR00114">
    <property type="entry name" value="STPHPHTASE"/>
</dbReference>
<dbReference type="EMBL" id="QPJJ01000007">
    <property type="protein sequence ID" value="RCW69752.1"/>
    <property type="molecule type" value="Genomic_DNA"/>
</dbReference>
<dbReference type="NCBIfam" id="NF010148">
    <property type="entry name" value="PRK13625.1"/>
    <property type="match status" value="1"/>
</dbReference>
<dbReference type="OrthoDB" id="9807890at2"/>
<dbReference type="InterPro" id="IPR006186">
    <property type="entry name" value="Ser/Thr-sp_prot-phosphatase"/>
</dbReference>
<comment type="caution">
    <text evidence="2">The sequence shown here is derived from an EMBL/GenBank/DDBJ whole genome shotgun (WGS) entry which is preliminary data.</text>
</comment>
<dbReference type="SUPFAM" id="SSF56300">
    <property type="entry name" value="Metallo-dependent phosphatases"/>
    <property type="match status" value="1"/>
</dbReference>
<dbReference type="InterPro" id="IPR050126">
    <property type="entry name" value="Ap4A_hydrolase"/>
</dbReference>
<dbReference type="Pfam" id="PF00149">
    <property type="entry name" value="Metallophos"/>
    <property type="match status" value="1"/>
</dbReference>
<accession>A0A368XP11</accession>
<proteinExistence type="predicted"/>
<protein>
    <submittedName>
        <fullName evidence="2">Protein phosphatase/bis(5'-nucleosyl)-tetraphosphatase (Symmetrical)</fullName>
    </submittedName>
</protein>
<sequence length="246" mass="28205">MKVDIIGDVHGCYDELLELFTKLGYEWQNNTLAHPNNRIPVFVGDITDRGPKSIAMIDFVYKLVIESNAAYYVPGNHCNKVYRYFLGNKVKEQHGLETTVKEFLALSKKERKAIKDKFLELYEEAPLYLELSEVNAVIAHAGIKKEYIGQESKAVKTFVLYGDITGEKHEDGRPVRRDWAKHYTGEKWIIYGHTPVLEPRFINKTVNIDTGCVFGNKLTSFSLPEEKITQVSSKQPFVKEKFNPIT</sequence>
<evidence type="ECO:0000313" key="3">
    <source>
        <dbReference type="Proteomes" id="UP000252585"/>
    </source>
</evidence>
<dbReference type="InterPro" id="IPR041780">
    <property type="entry name" value="MPP_PrpE-like"/>
</dbReference>
<dbReference type="InterPro" id="IPR004843">
    <property type="entry name" value="Calcineurin-like_PHP"/>
</dbReference>
<dbReference type="GO" id="GO:0005737">
    <property type="term" value="C:cytoplasm"/>
    <property type="evidence" value="ECO:0007669"/>
    <property type="project" value="TreeGrafter"/>
</dbReference>